<dbReference type="EMBL" id="GIIL01007082">
    <property type="protein sequence ID" value="NOV50808.1"/>
    <property type="molecule type" value="Transcribed_RNA"/>
</dbReference>
<dbReference type="InterPro" id="IPR010009">
    <property type="entry name" value="ApoLp-III"/>
</dbReference>
<evidence type="ECO:0000256" key="2">
    <source>
        <dbReference type="SAM" id="SignalP"/>
    </source>
</evidence>
<dbReference type="GO" id="GO:0008289">
    <property type="term" value="F:lipid binding"/>
    <property type="evidence" value="ECO:0007669"/>
    <property type="project" value="InterPro"/>
</dbReference>
<proteinExistence type="predicted"/>
<dbReference type="Pfam" id="PF07464">
    <property type="entry name" value="ApoLp-III"/>
    <property type="match status" value="1"/>
</dbReference>
<name>A0A6M2E0E9_XENCH</name>
<dbReference type="AlphaFoldDB" id="A0A6M2E0E9"/>
<feature type="chain" id="PRO_5026904269" evidence="2">
    <location>
        <begin position="22"/>
        <end position="193"/>
    </location>
</feature>
<dbReference type="GO" id="GO:0006869">
    <property type="term" value="P:lipid transport"/>
    <property type="evidence" value="ECO:0007669"/>
    <property type="project" value="InterPro"/>
</dbReference>
<keyword evidence="2" id="KW-0732">Signal</keyword>
<evidence type="ECO:0000256" key="1">
    <source>
        <dbReference type="SAM" id="Coils"/>
    </source>
</evidence>
<dbReference type="SUPFAM" id="SSF47857">
    <property type="entry name" value="Apolipophorin-III"/>
    <property type="match status" value="1"/>
</dbReference>
<accession>A0A6M2E0E9</accession>
<reference evidence="3" key="1">
    <citation type="submission" date="2020-03" db="EMBL/GenBank/DDBJ databases">
        <title>Transcriptomic Profiling of the Digestive Tract of the Rat Flea, Xenopsylla cheopis, Following Blood Feeding and Infection with Yersinia pestis.</title>
        <authorList>
            <person name="Bland D.M."/>
            <person name="Martens C.A."/>
            <person name="Virtaneva K."/>
            <person name="Kanakabandi K."/>
            <person name="Long D."/>
            <person name="Rosenke R."/>
            <person name="Saturday G.A."/>
            <person name="Hoyt F.H."/>
            <person name="Bruno D.P."/>
            <person name="Ribeiro J.M.C."/>
            <person name="Hinnebusch J."/>
        </authorList>
    </citation>
    <scope>NUCLEOTIDE SEQUENCE</scope>
</reference>
<feature type="coiled-coil region" evidence="1">
    <location>
        <begin position="57"/>
        <end position="128"/>
    </location>
</feature>
<protein>
    <submittedName>
        <fullName evidence="3">Putative apolipophorin-iii thitarodes pui</fullName>
    </submittedName>
</protein>
<evidence type="ECO:0000313" key="3">
    <source>
        <dbReference type="EMBL" id="NOV50808.1"/>
    </source>
</evidence>
<sequence length="193" mass="21439">MSIKFTFVCLAVCALVQVSLGDAPAQNLNIEQATTLAKETLKNIENEFHKVLDVENNDQLVEKIKEKTNELKDTLQTYITEIGGKTNDWGQEFTNLFNQVSNSVSQKIQELESNNPEMKKQAEEVKAKFETTYQTVVDAAGKLTKDIGESTGGMNEKLSNLTKEVLTQAQAIVTDVSANVEKFIKDQEAKPAH</sequence>
<dbReference type="Gene3D" id="1.20.120.20">
    <property type="entry name" value="Apolipoprotein"/>
    <property type="match status" value="1"/>
</dbReference>
<organism evidence="3">
    <name type="scientific">Xenopsylla cheopis</name>
    <name type="common">Oriental rat flea</name>
    <name type="synonym">Pulex cheopis</name>
    <dbReference type="NCBI Taxonomy" id="163159"/>
    <lineage>
        <taxon>Eukaryota</taxon>
        <taxon>Metazoa</taxon>
        <taxon>Ecdysozoa</taxon>
        <taxon>Arthropoda</taxon>
        <taxon>Hexapoda</taxon>
        <taxon>Insecta</taxon>
        <taxon>Pterygota</taxon>
        <taxon>Neoptera</taxon>
        <taxon>Endopterygota</taxon>
        <taxon>Siphonaptera</taxon>
        <taxon>Pulicidae</taxon>
        <taxon>Xenopsyllinae</taxon>
        <taxon>Xenopsylla</taxon>
    </lineage>
</organism>
<keyword evidence="1" id="KW-0175">Coiled coil</keyword>
<dbReference type="GO" id="GO:0005576">
    <property type="term" value="C:extracellular region"/>
    <property type="evidence" value="ECO:0007669"/>
    <property type="project" value="InterPro"/>
</dbReference>
<feature type="signal peptide" evidence="2">
    <location>
        <begin position="1"/>
        <end position="21"/>
    </location>
</feature>